<dbReference type="Pfam" id="PF13183">
    <property type="entry name" value="Fer4_8"/>
    <property type="match status" value="1"/>
</dbReference>
<sequence length="372" mass="43141">MKGKIIKNSDNINTKIREILESLISKQIFDAVFVPVRVPTGESFTYLLIKDKNILKDCIPLPPIMSVQGARAFKDLTRLGKLKYKILCVMRPCEIRAMIELSKLRQVTLEDVSFLSLDCPGVYQTADYIIEPEKYDKSFSSLLEKWEPEGLRPNCRVCNHFSNQEINSDLHIGFYDQSLILVPLTKKGEEIFTSLGFESTDDLADWENRKNELLRRREEIRNKTFTELHNQTNGMEGLENFFKGCINCHNCMRVCPICYCRQCFFESTDQLRRESEDYLIRTEKKGGIRFPVDRMLFHLGRMTHMSLSCVGCGVCEDGCPMDIPVGQIFNFIGDEVQKMFEYLPGRDKDEPIPVLTYKEDELHEYEDAQETK</sequence>
<keyword evidence="3" id="KW-0411">Iron-sulfur</keyword>
<protein>
    <recommendedName>
        <fullName evidence="4">4Fe-4S ferredoxin-type domain-containing protein</fullName>
    </recommendedName>
</protein>
<dbReference type="AlphaFoldDB" id="A0A1V4QFI3"/>
<dbReference type="InterPro" id="IPR009051">
    <property type="entry name" value="Helical_ferredxn"/>
</dbReference>
<dbReference type="SUPFAM" id="SSF54862">
    <property type="entry name" value="4Fe-4S ferredoxins"/>
    <property type="match status" value="1"/>
</dbReference>
<dbReference type="Proteomes" id="UP000191663">
    <property type="component" value="Unassembled WGS sequence"/>
</dbReference>
<evidence type="ECO:0000313" key="6">
    <source>
        <dbReference type="Proteomes" id="UP000191663"/>
    </source>
</evidence>
<dbReference type="InterPro" id="IPR017900">
    <property type="entry name" value="4Fe4S_Fe_S_CS"/>
</dbReference>
<dbReference type="GO" id="GO:0051536">
    <property type="term" value="F:iron-sulfur cluster binding"/>
    <property type="evidence" value="ECO:0007669"/>
    <property type="project" value="UniProtKB-KW"/>
</dbReference>
<dbReference type="PROSITE" id="PS00198">
    <property type="entry name" value="4FE4S_FER_1"/>
    <property type="match status" value="2"/>
</dbReference>
<dbReference type="GO" id="GO:0046872">
    <property type="term" value="F:metal ion binding"/>
    <property type="evidence" value="ECO:0007669"/>
    <property type="project" value="UniProtKB-KW"/>
</dbReference>
<evidence type="ECO:0000313" key="5">
    <source>
        <dbReference type="EMBL" id="OPX18119.1"/>
    </source>
</evidence>
<accession>A0A1V4QFI3</accession>
<dbReference type="PROSITE" id="PS51379">
    <property type="entry name" value="4FE4S_FER_2"/>
    <property type="match status" value="1"/>
</dbReference>
<proteinExistence type="predicted"/>
<evidence type="ECO:0000256" key="1">
    <source>
        <dbReference type="ARBA" id="ARBA00022723"/>
    </source>
</evidence>
<dbReference type="InterPro" id="IPR017896">
    <property type="entry name" value="4Fe4S_Fe-S-bd"/>
</dbReference>
<evidence type="ECO:0000259" key="4">
    <source>
        <dbReference type="PROSITE" id="PS51379"/>
    </source>
</evidence>
<feature type="domain" description="4Fe-4S ferredoxin-type" evidence="4">
    <location>
        <begin position="300"/>
        <end position="329"/>
    </location>
</feature>
<dbReference type="Gene3D" id="1.10.1060.10">
    <property type="entry name" value="Alpha-helical ferredoxin"/>
    <property type="match status" value="1"/>
</dbReference>
<organism evidence="5 6">
    <name type="scientific">candidate division WOR-3 bacterium 4484_100</name>
    <dbReference type="NCBI Taxonomy" id="1936077"/>
    <lineage>
        <taxon>Bacteria</taxon>
        <taxon>Bacteria division WOR-3</taxon>
    </lineage>
</organism>
<dbReference type="EMBL" id="MUKB01000038">
    <property type="protein sequence ID" value="OPX18119.1"/>
    <property type="molecule type" value="Genomic_DNA"/>
</dbReference>
<keyword evidence="2" id="KW-0408">Iron</keyword>
<evidence type="ECO:0000256" key="2">
    <source>
        <dbReference type="ARBA" id="ARBA00023004"/>
    </source>
</evidence>
<comment type="caution">
    <text evidence="5">The sequence shown here is derived from an EMBL/GenBank/DDBJ whole genome shotgun (WGS) entry which is preliminary data.</text>
</comment>
<evidence type="ECO:0000256" key="3">
    <source>
        <dbReference type="ARBA" id="ARBA00023014"/>
    </source>
</evidence>
<name>A0A1V4QFI3_UNCW3</name>
<reference evidence="6" key="1">
    <citation type="submission" date="2017-01" db="EMBL/GenBank/DDBJ databases">
        <title>Novel pathways for hydrocarbon cycling and metabolic interdependencies in hydrothermal sediment communities.</title>
        <authorList>
            <person name="Dombrowski N."/>
            <person name="Seitz K."/>
            <person name="Teske A."/>
            <person name="Baker B."/>
        </authorList>
    </citation>
    <scope>NUCLEOTIDE SEQUENCE [LARGE SCALE GENOMIC DNA]</scope>
</reference>
<keyword evidence="1" id="KW-0479">Metal-binding</keyword>
<gene>
    <name evidence="5" type="ORF">BXT86_02850</name>
</gene>